<feature type="compositionally biased region" description="Basic residues" evidence="1">
    <location>
        <begin position="63"/>
        <end position="74"/>
    </location>
</feature>
<proteinExistence type="predicted"/>
<dbReference type="Proteomes" id="UP000808372">
    <property type="component" value="Chromosome 10"/>
</dbReference>
<dbReference type="GeneID" id="120055142"/>
<keyword evidence="2" id="KW-1185">Reference proteome</keyword>
<protein>
    <submittedName>
        <fullName evidence="3">Zinc finger protein GLIS1-like</fullName>
    </submittedName>
</protein>
<sequence length="178" mass="19676">MPIHQRGLMVGRRVGTEGDLIHGPQWDRKGRVPGPLLSPGMKGTGTPPLEKQQQQQQQQQQHIHPHHKPYSHYHHQAASDDYQGSFQSCFHFGDSYRMEQSVSGVHLPADSHGYNSHQHNGFHMSSTSGGSAAGFSLAQDLQGTGGCQFSSSPEESIFFQVNSFDRSLSQMSSVYTET</sequence>
<evidence type="ECO:0000313" key="3">
    <source>
        <dbReference type="RefSeq" id="XP_038858995.1"/>
    </source>
</evidence>
<feature type="region of interest" description="Disordered" evidence="1">
    <location>
        <begin position="15"/>
        <end position="74"/>
    </location>
</feature>
<feature type="compositionally biased region" description="Basic and acidic residues" evidence="1">
    <location>
        <begin position="15"/>
        <end position="30"/>
    </location>
</feature>
<organism evidence="2 3">
    <name type="scientific">Salvelinus namaycush</name>
    <name type="common">Lake trout</name>
    <name type="synonym">Salmo namaycush</name>
    <dbReference type="NCBI Taxonomy" id="8040"/>
    <lineage>
        <taxon>Eukaryota</taxon>
        <taxon>Metazoa</taxon>
        <taxon>Chordata</taxon>
        <taxon>Craniata</taxon>
        <taxon>Vertebrata</taxon>
        <taxon>Euteleostomi</taxon>
        <taxon>Actinopterygii</taxon>
        <taxon>Neopterygii</taxon>
        <taxon>Teleostei</taxon>
        <taxon>Protacanthopterygii</taxon>
        <taxon>Salmoniformes</taxon>
        <taxon>Salmonidae</taxon>
        <taxon>Salmoninae</taxon>
        <taxon>Salvelinus</taxon>
    </lineage>
</organism>
<name>A0A8U1C286_SALNM</name>
<gene>
    <name evidence="3" type="primary">LOC120055142</name>
</gene>
<reference evidence="3" key="1">
    <citation type="submission" date="2025-08" db="UniProtKB">
        <authorList>
            <consortium name="RefSeq"/>
        </authorList>
    </citation>
    <scope>IDENTIFICATION</scope>
    <source>
        <tissue evidence="3">White muscle</tissue>
    </source>
</reference>
<dbReference type="KEGG" id="snh:120055142"/>
<accession>A0A8U1C286</accession>
<evidence type="ECO:0000256" key="1">
    <source>
        <dbReference type="SAM" id="MobiDB-lite"/>
    </source>
</evidence>
<dbReference type="AlphaFoldDB" id="A0A8U1C286"/>
<dbReference type="RefSeq" id="XP_038858995.1">
    <property type="nucleotide sequence ID" value="XM_039003067.1"/>
</dbReference>
<evidence type="ECO:0000313" key="2">
    <source>
        <dbReference type="Proteomes" id="UP000808372"/>
    </source>
</evidence>
<feature type="compositionally biased region" description="Low complexity" evidence="1">
    <location>
        <begin position="52"/>
        <end position="62"/>
    </location>
</feature>